<evidence type="ECO:0000313" key="3">
    <source>
        <dbReference type="EMBL" id="MFB9776056.1"/>
    </source>
</evidence>
<feature type="transmembrane region" description="Helical" evidence="2">
    <location>
        <begin position="335"/>
        <end position="355"/>
    </location>
</feature>
<keyword evidence="4" id="KW-1185">Reference proteome</keyword>
<sequence length="365" mass="37211">MPFFTRAADSESGDEQAKTASPQDDTKHTPWPVAVGLGLAVSVLVGLVAAAFLWPITTGSPQHVPLAIAGPAPAVSVVEDQLAAQDEDLFDLTEVADRDAAVEAIEKREVVGAIVVGPETEILTTSAGNPQVAQMLAKIGEAMEAAQAGQAAPPAGGQPGAEQPGAGQQPPTVKVTDVVPAGSVSVAANLTMMPGLIGGMAGAVVSLLVVRTPIRRFATLAAVATAGGLVGAAVLGPWFDVLQGNYWLAAAALGMGILAISSFISGLGTMLGRGGMVLGILTIFFIANPWAGLFAPREFLSEPMGTIGAYMPNGTFVDLLRSISFFPDAPTGGHWLVLAIWAGAGLLMLGIGAALQHRRTARQTV</sequence>
<evidence type="ECO:0000313" key="4">
    <source>
        <dbReference type="Proteomes" id="UP001589707"/>
    </source>
</evidence>
<reference evidence="3 4" key="1">
    <citation type="submission" date="2024-09" db="EMBL/GenBank/DDBJ databases">
        <authorList>
            <person name="Sun Q."/>
            <person name="Mori K."/>
        </authorList>
    </citation>
    <scope>NUCLEOTIDE SEQUENCE [LARGE SCALE GENOMIC DNA]</scope>
    <source>
        <strain evidence="3 4">JCM 11683</strain>
    </source>
</reference>
<organism evidence="3 4">
    <name type="scientific">Brevibacterium otitidis</name>
    <dbReference type="NCBI Taxonomy" id="53364"/>
    <lineage>
        <taxon>Bacteria</taxon>
        <taxon>Bacillati</taxon>
        <taxon>Actinomycetota</taxon>
        <taxon>Actinomycetes</taxon>
        <taxon>Micrococcales</taxon>
        <taxon>Brevibacteriaceae</taxon>
        <taxon>Brevibacterium</taxon>
    </lineage>
</organism>
<keyword evidence="2" id="KW-1133">Transmembrane helix</keyword>
<dbReference type="EMBL" id="JBHMAU010000046">
    <property type="protein sequence ID" value="MFB9776056.1"/>
    <property type="molecule type" value="Genomic_DNA"/>
</dbReference>
<protein>
    <recommendedName>
        <fullName evidence="5">ABC transporter permease</fullName>
    </recommendedName>
</protein>
<evidence type="ECO:0008006" key="5">
    <source>
        <dbReference type="Google" id="ProtNLM"/>
    </source>
</evidence>
<name>A0ABV5X1Y9_9MICO</name>
<comment type="caution">
    <text evidence="3">The sequence shown here is derived from an EMBL/GenBank/DDBJ whole genome shotgun (WGS) entry which is preliminary data.</text>
</comment>
<feature type="transmembrane region" description="Helical" evidence="2">
    <location>
        <begin position="276"/>
        <end position="295"/>
    </location>
</feature>
<accession>A0ABV5X1Y9</accession>
<feature type="transmembrane region" description="Helical" evidence="2">
    <location>
        <begin position="33"/>
        <end position="56"/>
    </location>
</feature>
<dbReference type="Proteomes" id="UP001589707">
    <property type="component" value="Unassembled WGS sequence"/>
</dbReference>
<evidence type="ECO:0000256" key="1">
    <source>
        <dbReference type="SAM" id="MobiDB-lite"/>
    </source>
</evidence>
<feature type="region of interest" description="Disordered" evidence="1">
    <location>
        <begin position="147"/>
        <end position="173"/>
    </location>
</feature>
<feature type="compositionally biased region" description="Low complexity" evidence="1">
    <location>
        <begin position="147"/>
        <end position="171"/>
    </location>
</feature>
<feature type="transmembrane region" description="Helical" evidence="2">
    <location>
        <begin position="192"/>
        <end position="210"/>
    </location>
</feature>
<dbReference type="RefSeq" id="WP_376843732.1">
    <property type="nucleotide sequence ID" value="NZ_JBHSLX010000074.1"/>
</dbReference>
<feature type="region of interest" description="Disordered" evidence="1">
    <location>
        <begin position="1"/>
        <end position="29"/>
    </location>
</feature>
<gene>
    <name evidence="3" type="ORF">ACFFN1_06525</name>
</gene>
<keyword evidence="2" id="KW-0472">Membrane</keyword>
<feature type="transmembrane region" description="Helical" evidence="2">
    <location>
        <begin position="217"/>
        <end position="239"/>
    </location>
</feature>
<evidence type="ECO:0000256" key="2">
    <source>
        <dbReference type="SAM" id="Phobius"/>
    </source>
</evidence>
<proteinExistence type="predicted"/>
<feature type="transmembrane region" description="Helical" evidence="2">
    <location>
        <begin position="245"/>
        <end position="264"/>
    </location>
</feature>
<keyword evidence="2" id="KW-0812">Transmembrane</keyword>